<keyword evidence="2" id="KW-1185">Reference proteome</keyword>
<evidence type="ECO:0000313" key="2">
    <source>
        <dbReference type="Proteomes" id="UP000257317"/>
    </source>
</evidence>
<sequence length="280" mass="32730">MKGQTNLSLYQAGLPQEKIWSKEKIKKEVEAKQGLAEYMHEDSTYSINPKMIALYNFADEPLLGKFKAVIFDQEKGIVLCKKSSQQLVHDLFKNKLLFGASFQKHINEMLGFKYHHIISVWQTAYFSLNGYFDQNTDWISLHQMSDYQVRKQVIQFITASGYRFEFSNCCHHLPLRIGEGITHNWILGKIIKESFREMGLHLHTCKRIRRGESILHNEGYLIPKPTLNQDEIMLKQIMARLEDLDFKQIGRAMSNLFDLPINESDLKLIRRASKRPDSIY</sequence>
<accession>A0A2Z6TQB0</accession>
<gene>
    <name evidence="1" type="ORF">LrDSM24759_08910</name>
</gene>
<protein>
    <submittedName>
        <fullName evidence="1">Uncharacterized protein</fullName>
    </submittedName>
</protein>
<dbReference type="AlphaFoldDB" id="A0A2Z6TQB0"/>
<dbReference type="RefSeq" id="WP_117118315.1">
    <property type="nucleotide sequence ID" value="NZ_BFBY01000006.1"/>
</dbReference>
<proteinExistence type="predicted"/>
<evidence type="ECO:0000313" key="1">
    <source>
        <dbReference type="EMBL" id="GBG04977.1"/>
    </source>
</evidence>
<organism evidence="1 2">
    <name type="scientific">Lactobacillus rodentium</name>
    <dbReference type="NCBI Taxonomy" id="947835"/>
    <lineage>
        <taxon>Bacteria</taxon>
        <taxon>Bacillati</taxon>
        <taxon>Bacillota</taxon>
        <taxon>Bacilli</taxon>
        <taxon>Lactobacillales</taxon>
        <taxon>Lactobacillaceae</taxon>
        <taxon>Lactobacillus</taxon>
    </lineage>
</organism>
<dbReference type="Proteomes" id="UP000257317">
    <property type="component" value="Unassembled WGS sequence"/>
</dbReference>
<dbReference type="OrthoDB" id="2283801at2"/>
<reference evidence="2" key="1">
    <citation type="submission" date="2018-03" db="EMBL/GenBank/DDBJ databases">
        <title>New taxa in the Lactobacillus gasseri group.</title>
        <authorList>
            <person name="Tanizawa Y."/>
            <person name="Tohno M."/>
            <person name="Endo A."/>
            <person name="Arita M."/>
        </authorList>
    </citation>
    <scope>NUCLEOTIDE SEQUENCE [LARGE SCALE GENOMIC DNA]</scope>
    <source>
        <strain evidence="2">DSM 24759</strain>
    </source>
</reference>
<name>A0A2Z6TQB0_9LACO</name>
<comment type="caution">
    <text evidence="1">The sequence shown here is derived from an EMBL/GenBank/DDBJ whole genome shotgun (WGS) entry which is preliminary data.</text>
</comment>
<dbReference type="EMBL" id="BFBY01000006">
    <property type="protein sequence ID" value="GBG04977.1"/>
    <property type="molecule type" value="Genomic_DNA"/>
</dbReference>